<accession>C4XGV4</accession>
<evidence type="ECO:0000313" key="1">
    <source>
        <dbReference type="EMBL" id="BAH76259.1"/>
    </source>
</evidence>
<reference evidence="1 2" key="1">
    <citation type="journal article" date="2009" name="Genome Res.">
        <title>Whole genome sequence of Desulfovibrio magneticus strain RS-1 revealed common gene clusters in magnetotactic bacteria.</title>
        <authorList>
            <person name="Nakazawa H."/>
            <person name="Arakaki A."/>
            <person name="Narita-Yamada S."/>
            <person name="Yashiro I."/>
            <person name="Jinno K."/>
            <person name="Aoki N."/>
            <person name="Tsuruyama A."/>
            <person name="Okamura Y."/>
            <person name="Tanikawa S."/>
            <person name="Fujita N."/>
            <person name="Takeyama H."/>
            <person name="Matsunaga T."/>
        </authorList>
    </citation>
    <scope>NUCLEOTIDE SEQUENCE [LARGE SCALE GENOMIC DNA]</scope>
    <source>
        <strain evidence="2">ATCC 700980 / DSM 13731 / RS-1</strain>
    </source>
</reference>
<dbReference type="KEGG" id="dma:DMR_27680"/>
<dbReference type="EMBL" id="AP010904">
    <property type="protein sequence ID" value="BAH76259.1"/>
    <property type="molecule type" value="Genomic_DNA"/>
</dbReference>
<dbReference type="STRING" id="573370.DMR_27680"/>
<proteinExistence type="predicted"/>
<organism evidence="1 2">
    <name type="scientific">Solidesulfovibrio magneticus (strain ATCC 700980 / DSM 13731 / RS-1)</name>
    <name type="common">Desulfovibrio magneticus</name>
    <dbReference type="NCBI Taxonomy" id="573370"/>
    <lineage>
        <taxon>Bacteria</taxon>
        <taxon>Pseudomonadati</taxon>
        <taxon>Thermodesulfobacteriota</taxon>
        <taxon>Desulfovibrionia</taxon>
        <taxon>Desulfovibrionales</taxon>
        <taxon>Desulfovibrionaceae</taxon>
        <taxon>Solidesulfovibrio</taxon>
    </lineage>
</organism>
<name>C4XGV4_SOLM1</name>
<keyword evidence="2" id="KW-1185">Reference proteome</keyword>
<protein>
    <submittedName>
        <fullName evidence="1">Uncharacterized protein</fullName>
    </submittedName>
</protein>
<dbReference type="HOGENOM" id="CLU_713165_0_0_7"/>
<dbReference type="AlphaFoldDB" id="C4XGV4"/>
<sequence>MSLAILDAREWQQTVDLRTGRPREATGPLTDMVAGVVGRRPYPGDRDAACNDWVADVALEFVERYDPRFAFLSFSEQYYSLRHSPLTKAEEQARIDGAFAAVERFARESGFIVVLVGTGELVPAAVPVDLEGLDGLAVSSNWCAHYAGLYDASAGDLDKLANHPAIAHVASKADILSLFDGAAADGERLPEHMVAVKEGHYLKGTSLRRLYKIPQPSPIIPVSNNLGPVACLTDIRPALLKLLRTDKVALALIEGVGCRQFPLPHQACANGRGWFAYEPGDGQFLAISKGKHSLFEHNGGYRYYQDDTDDKAYPYSGFFSEMPTGTIGEAIAARSIAVGNRSMFMHMLSGCDITCECFARNLYNQGVMAVIHRQDKFAGK</sequence>
<gene>
    <name evidence="1" type="ordered locus">DMR_27680</name>
</gene>
<dbReference type="RefSeq" id="WP_015861425.1">
    <property type="nucleotide sequence ID" value="NC_012796.1"/>
</dbReference>
<dbReference type="OrthoDB" id="5441804at2"/>
<evidence type="ECO:0000313" key="2">
    <source>
        <dbReference type="Proteomes" id="UP000009071"/>
    </source>
</evidence>
<dbReference type="eggNOG" id="ENOG502ZB0Q">
    <property type="taxonomic scope" value="Bacteria"/>
</dbReference>
<dbReference type="Proteomes" id="UP000009071">
    <property type="component" value="Chromosome"/>
</dbReference>